<dbReference type="EMBL" id="CM007902">
    <property type="protein sequence ID" value="OTG03517.1"/>
    <property type="molecule type" value="Genomic_DNA"/>
</dbReference>
<sequence length="64" mass="7422">MCSSIYIFWWQNCTFCRSCNELALNKTVQYGWKPVDAEIQKKGVLEEAPIIVCRPIISRIPCIN</sequence>
<name>A0A251SXB9_HELAN</name>
<accession>A0A251SXB9</accession>
<evidence type="ECO:0000313" key="2">
    <source>
        <dbReference type="Proteomes" id="UP000215914"/>
    </source>
</evidence>
<gene>
    <name evidence="1" type="ORF">HannXRQ_Chr13g0424941</name>
</gene>
<protein>
    <submittedName>
        <fullName evidence="1">Uncharacterized protein</fullName>
    </submittedName>
</protein>
<keyword evidence="2" id="KW-1185">Reference proteome</keyword>
<dbReference type="Proteomes" id="UP000215914">
    <property type="component" value="Chromosome 13"/>
</dbReference>
<reference evidence="2" key="1">
    <citation type="journal article" date="2017" name="Nature">
        <title>The sunflower genome provides insights into oil metabolism, flowering and Asterid evolution.</title>
        <authorList>
            <person name="Badouin H."/>
            <person name="Gouzy J."/>
            <person name="Grassa C.J."/>
            <person name="Murat F."/>
            <person name="Staton S.E."/>
            <person name="Cottret L."/>
            <person name="Lelandais-Briere C."/>
            <person name="Owens G.L."/>
            <person name="Carrere S."/>
            <person name="Mayjonade B."/>
            <person name="Legrand L."/>
            <person name="Gill N."/>
            <person name="Kane N.C."/>
            <person name="Bowers J.E."/>
            <person name="Hubner S."/>
            <person name="Bellec A."/>
            <person name="Berard A."/>
            <person name="Berges H."/>
            <person name="Blanchet N."/>
            <person name="Boniface M.C."/>
            <person name="Brunel D."/>
            <person name="Catrice O."/>
            <person name="Chaidir N."/>
            <person name="Claudel C."/>
            <person name="Donnadieu C."/>
            <person name="Faraut T."/>
            <person name="Fievet G."/>
            <person name="Helmstetter N."/>
            <person name="King M."/>
            <person name="Knapp S.J."/>
            <person name="Lai Z."/>
            <person name="Le Paslier M.C."/>
            <person name="Lippi Y."/>
            <person name="Lorenzon L."/>
            <person name="Mandel J.R."/>
            <person name="Marage G."/>
            <person name="Marchand G."/>
            <person name="Marquand E."/>
            <person name="Bret-Mestries E."/>
            <person name="Morien E."/>
            <person name="Nambeesan S."/>
            <person name="Nguyen T."/>
            <person name="Pegot-Espagnet P."/>
            <person name="Pouilly N."/>
            <person name="Raftis F."/>
            <person name="Sallet E."/>
            <person name="Schiex T."/>
            <person name="Thomas J."/>
            <person name="Vandecasteele C."/>
            <person name="Vares D."/>
            <person name="Vear F."/>
            <person name="Vautrin S."/>
            <person name="Crespi M."/>
            <person name="Mangin B."/>
            <person name="Burke J.M."/>
            <person name="Salse J."/>
            <person name="Munos S."/>
            <person name="Vincourt P."/>
            <person name="Rieseberg L.H."/>
            <person name="Langlade N.B."/>
        </authorList>
    </citation>
    <scope>NUCLEOTIDE SEQUENCE [LARGE SCALE GENOMIC DNA]</scope>
    <source>
        <strain evidence="2">cv. SF193</strain>
    </source>
</reference>
<dbReference type="AlphaFoldDB" id="A0A251SXB9"/>
<evidence type="ECO:0000313" key="1">
    <source>
        <dbReference type="EMBL" id="OTG03517.1"/>
    </source>
</evidence>
<organism evidence="1 2">
    <name type="scientific">Helianthus annuus</name>
    <name type="common">Common sunflower</name>
    <dbReference type="NCBI Taxonomy" id="4232"/>
    <lineage>
        <taxon>Eukaryota</taxon>
        <taxon>Viridiplantae</taxon>
        <taxon>Streptophyta</taxon>
        <taxon>Embryophyta</taxon>
        <taxon>Tracheophyta</taxon>
        <taxon>Spermatophyta</taxon>
        <taxon>Magnoliopsida</taxon>
        <taxon>eudicotyledons</taxon>
        <taxon>Gunneridae</taxon>
        <taxon>Pentapetalae</taxon>
        <taxon>asterids</taxon>
        <taxon>campanulids</taxon>
        <taxon>Asterales</taxon>
        <taxon>Asteraceae</taxon>
        <taxon>Asteroideae</taxon>
        <taxon>Heliantheae alliance</taxon>
        <taxon>Heliantheae</taxon>
        <taxon>Helianthus</taxon>
    </lineage>
</organism>
<dbReference type="InParanoid" id="A0A251SXB9"/>
<proteinExistence type="predicted"/>